<feature type="region of interest" description="Disordered" evidence="1">
    <location>
        <begin position="216"/>
        <end position="326"/>
    </location>
</feature>
<organism evidence="2">
    <name type="scientific">Puccinia triticina (isolate 1-1 / race 1 (BBBD))</name>
    <name type="common">Brown leaf rust fungus</name>
    <dbReference type="NCBI Taxonomy" id="630390"/>
    <lineage>
        <taxon>Eukaryota</taxon>
        <taxon>Fungi</taxon>
        <taxon>Dikarya</taxon>
        <taxon>Basidiomycota</taxon>
        <taxon>Pucciniomycotina</taxon>
        <taxon>Pucciniomycetes</taxon>
        <taxon>Pucciniales</taxon>
        <taxon>Pucciniaceae</taxon>
        <taxon>Puccinia</taxon>
    </lineage>
</organism>
<protein>
    <submittedName>
        <fullName evidence="2 3">Uncharacterized protein</fullName>
    </submittedName>
</protein>
<dbReference type="EnsemblFungi" id="PTTG_09258-t43_1">
    <property type="protein sequence ID" value="PTTG_09258-t43_1-p1"/>
    <property type="gene ID" value="PTTG_09258"/>
</dbReference>
<reference evidence="3" key="4">
    <citation type="submission" date="2025-05" db="UniProtKB">
        <authorList>
            <consortium name="EnsemblFungi"/>
        </authorList>
    </citation>
    <scope>IDENTIFICATION</scope>
    <source>
        <strain evidence="3">isolate 1-1 / race 1 (BBBD)</strain>
    </source>
</reference>
<accession>A0A0C4F7X2</accession>
<keyword evidence="4" id="KW-1185">Reference proteome</keyword>
<dbReference type="VEuPathDB" id="FungiDB:PTTG_09258"/>
<dbReference type="OMA" id="IMTKMAV"/>
<feature type="compositionally biased region" description="Polar residues" evidence="1">
    <location>
        <begin position="240"/>
        <end position="251"/>
    </location>
</feature>
<evidence type="ECO:0000313" key="3">
    <source>
        <dbReference type="EnsemblFungi" id="PTTG_09258-t43_1-p1"/>
    </source>
</evidence>
<dbReference type="Proteomes" id="UP000005240">
    <property type="component" value="Unassembled WGS sequence"/>
</dbReference>
<proteinExistence type="predicted"/>
<reference evidence="2" key="1">
    <citation type="submission" date="2009-11" db="EMBL/GenBank/DDBJ databases">
        <authorList>
            <consortium name="The Broad Institute Genome Sequencing Platform"/>
            <person name="Ward D."/>
            <person name="Feldgarden M."/>
            <person name="Earl A."/>
            <person name="Young S.K."/>
            <person name="Zeng Q."/>
            <person name="Koehrsen M."/>
            <person name="Alvarado L."/>
            <person name="Berlin A."/>
            <person name="Bochicchio J."/>
            <person name="Borenstein D."/>
            <person name="Chapman S.B."/>
            <person name="Chen Z."/>
            <person name="Engels R."/>
            <person name="Freedman E."/>
            <person name="Gellesch M."/>
            <person name="Goldberg J."/>
            <person name="Griggs A."/>
            <person name="Gujja S."/>
            <person name="Heilman E."/>
            <person name="Heiman D."/>
            <person name="Hepburn T."/>
            <person name="Howarth C."/>
            <person name="Jen D."/>
            <person name="Larson L."/>
            <person name="Lewis B."/>
            <person name="Mehta T."/>
            <person name="Park D."/>
            <person name="Pearson M."/>
            <person name="Roberts A."/>
            <person name="Saif S."/>
            <person name="Shea T."/>
            <person name="Shenoy N."/>
            <person name="Sisk P."/>
            <person name="Stolte C."/>
            <person name="Sykes S."/>
            <person name="Thomson T."/>
            <person name="Walk T."/>
            <person name="White J."/>
            <person name="Yandava C."/>
            <person name="Izard J."/>
            <person name="Baranova O.V."/>
            <person name="Blanton J.M."/>
            <person name="Tanner A.C."/>
            <person name="Dewhirst F.E."/>
            <person name="Haas B."/>
            <person name="Nusbaum C."/>
            <person name="Birren B."/>
        </authorList>
    </citation>
    <scope>NUCLEOTIDE SEQUENCE [LARGE SCALE GENOMIC DNA]</scope>
    <source>
        <strain evidence="2">1-1 BBBD Race 1</strain>
    </source>
</reference>
<name>A0A0C4F7X2_PUCT1</name>
<reference evidence="2" key="2">
    <citation type="submission" date="2016-05" db="EMBL/GenBank/DDBJ databases">
        <title>Comparative analysis highlights variable genome content of wheat rusts and divergence of the mating loci.</title>
        <authorList>
            <person name="Cuomo C.A."/>
            <person name="Bakkeren G."/>
            <person name="Szabo L."/>
            <person name="Khalil H."/>
            <person name="Joly D."/>
            <person name="Goldberg J."/>
            <person name="Young S."/>
            <person name="Zeng Q."/>
            <person name="Fellers J."/>
        </authorList>
    </citation>
    <scope>NUCLEOTIDE SEQUENCE [LARGE SCALE GENOMIC DNA]</scope>
    <source>
        <strain evidence="2">1-1 BBBD Race 1</strain>
    </source>
</reference>
<evidence type="ECO:0000256" key="1">
    <source>
        <dbReference type="SAM" id="MobiDB-lite"/>
    </source>
</evidence>
<feature type="compositionally biased region" description="Basic and acidic residues" evidence="1">
    <location>
        <begin position="315"/>
        <end position="326"/>
    </location>
</feature>
<dbReference type="OrthoDB" id="2505029at2759"/>
<gene>
    <name evidence="2" type="ORF">PTTG_09258</name>
</gene>
<evidence type="ECO:0000313" key="4">
    <source>
        <dbReference type="Proteomes" id="UP000005240"/>
    </source>
</evidence>
<sequence>MSGNRTPNHPVHMTTLVEPLLDSVPENVRANQYGNVTTASFLQCSGVDGSDQRDFEVTLTTNTALTNVLEPGVVYYMTGKLIATNDGKTPTLTYNQHSVACVMQVTDEGFDFVNKASVEGLGIVIKREEVVVNLETRLEVIVEHTDWDSQEQRHKTFNIKYVVPGSKNFIKTHSLYVVGRELEIVGLMVDFDIMTKMAVVLVNDCSITSGHQIGRAKASGSSVKSNPHGKGRNLVKLSSDENTPSTITPASSPAKKILDTPTSSYCASDRNGKRKATEPTETDNEDNYDNGGGEDKDEEEEPQQKPTRGQPRKAILKDAAKRLKKL</sequence>
<reference evidence="3 4" key="3">
    <citation type="journal article" date="2017" name="G3 (Bethesda)">
        <title>Comparative analysis highlights variable genome content of wheat rusts and divergence of the mating loci.</title>
        <authorList>
            <person name="Cuomo C.A."/>
            <person name="Bakkeren G."/>
            <person name="Khalil H.B."/>
            <person name="Panwar V."/>
            <person name="Joly D."/>
            <person name="Linning R."/>
            <person name="Sakthikumar S."/>
            <person name="Song X."/>
            <person name="Adiconis X."/>
            <person name="Fan L."/>
            <person name="Goldberg J.M."/>
            <person name="Levin J.Z."/>
            <person name="Young S."/>
            <person name="Zeng Q."/>
            <person name="Anikster Y."/>
            <person name="Bruce M."/>
            <person name="Wang M."/>
            <person name="Yin C."/>
            <person name="McCallum B."/>
            <person name="Szabo L.J."/>
            <person name="Hulbert S."/>
            <person name="Chen X."/>
            <person name="Fellers J.P."/>
        </authorList>
    </citation>
    <scope>NUCLEOTIDE SEQUENCE</scope>
    <source>
        <strain evidence="3">isolate 1-1 / race 1 (BBBD)</strain>
        <strain evidence="4">Isolate 1-1 / race 1 (BBBD)</strain>
    </source>
</reference>
<evidence type="ECO:0000313" key="2">
    <source>
        <dbReference type="EMBL" id="OAV88198.1"/>
    </source>
</evidence>
<dbReference type="AlphaFoldDB" id="A0A0C4F7X2"/>
<dbReference type="EMBL" id="ADAS02000199">
    <property type="protein sequence ID" value="OAV88198.1"/>
    <property type="molecule type" value="Genomic_DNA"/>
</dbReference>